<evidence type="ECO:0000313" key="3">
    <source>
        <dbReference type="Proteomes" id="UP000036458"/>
    </source>
</evidence>
<dbReference type="Gene3D" id="3.30.450.20">
    <property type="entry name" value="PAS domain"/>
    <property type="match status" value="1"/>
</dbReference>
<feature type="domain" description="PAS" evidence="1">
    <location>
        <begin position="20"/>
        <end position="63"/>
    </location>
</feature>
<dbReference type="AlphaFoldDB" id="A0A0H4VJP9"/>
<dbReference type="PATRIC" id="fig|1379910.4.peg.2367"/>
<dbReference type="PROSITE" id="PS50112">
    <property type="entry name" value="PAS"/>
    <property type="match status" value="1"/>
</dbReference>
<sequence length="72" mass="8162">MKEAKSDKREEKEALAPEFNLEILEALVEYSSQPMLLSEENGRILLVNQAFCDLLGQTKEHLIIVGRGGVYR</sequence>
<dbReference type="EMBL" id="CP010777">
    <property type="protein sequence ID" value="AKQ46030.1"/>
    <property type="molecule type" value="Genomic_DNA"/>
</dbReference>
<dbReference type="InterPro" id="IPR000014">
    <property type="entry name" value="PAS"/>
</dbReference>
<dbReference type="RefSeq" id="WP_048920966.1">
    <property type="nucleotide sequence ID" value="NZ_CP010777.1"/>
</dbReference>
<protein>
    <recommendedName>
        <fullName evidence="1">PAS domain-containing protein</fullName>
    </recommendedName>
</protein>
<reference evidence="2 3" key="1">
    <citation type="submission" date="2015-01" db="EMBL/GenBank/DDBJ databases">
        <title>Rufibacter sp./DG31D/ whole genome sequencing.</title>
        <authorList>
            <person name="Kim M.K."/>
            <person name="Srinivasan S."/>
            <person name="Lee J.-J."/>
        </authorList>
    </citation>
    <scope>NUCLEOTIDE SEQUENCE [LARGE SCALE GENOMIC DNA]</scope>
    <source>
        <strain evidence="2 3">DG31D</strain>
    </source>
</reference>
<dbReference type="CDD" id="cd00130">
    <property type="entry name" value="PAS"/>
    <property type="match status" value="1"/>
</dbReference>
<dbReference type="Proteomes" id="UP000036458">
    <property type="component" value="Chromosome"/>
</dbReference>
<dbReference type="KEGG" id="ruf:TH63_10885"/>
<evidence type="ECO:0000313" key="2">
    <source>
        <dbReference type="EMBL" id="AKQ46030.1"/>
    </source>
</evidence>
<organism evidence="2 3">
    <name type="scientific">Rufibacter radiotolerans</name>
    <dbReference type="NCBI Taxonomy" id="1379910"/>
    <lineage>
        <taxon>Bacteria</taxon>
        <taxon>Pseudomonadati</taxon>
        <taxon>Bacteroidota</taxon>
        <taxon>Cytophagia</taxon>
        <taxon>Cytophagales</taxon>
        <taxon>Hymenobacteraceae</taxon>
        <taxon>Rufibacter</taxon>
    </lineage>
</organism>
<accession>A0A0H4VJP9</accession>
<dbReference type="OrthoDB" id="9766459at2"/>
<dbReference type="NCBIfam" id="TIGR00229">
    <property type="entry name" value="sensory_box"/>
    <property type="match status" value="1"/>
</dbReference>
<name>A0A0H4VJP9_9BACT</name>
<gene>
    <name evidence="2" type="ORF">TH63_10885</name>
</gene>
<keyword evidence="3" id="KW-1185">Reference proteome</keyword>
<dbReference type="Pfam" id="PF13188">
    <property type="entry name" value="PAS_8"/>
    <property type="match status" value="1"/>
</dbReference>
<proteinExistence type="predicted"/>
<evidence type="ECO:0000259" key="1">
    <source>
        <dbReference type="PROSITE" id="PS50112"/>
    </source>
</evidence>
<dbReference type="SUPFAM" id="SSF55785">
    <property type="entry name" value="PYP-like sensor domain (PAS domain)"/>
    <property type="match status" value="1"/>
</dbReference>
<dbReference type="InterPro" id="IPR035965">
    <property type="entry name" value="PAS-like_dom_sf"/>
</dbReference>